<protein>
    <submittedName>
        <fullName evidence="2">Uncharacterized protein</fullName>
    </submittedName>
</protein>
<feature type="region of interest" description="Disordered" evidence="1">
    <location>
        <begin position="18"/>
        <end position="45"/>
    </location>
</feature>
<organism evidence="2 3">
    <name type="scientific">Gossypium barbadense</name>
    <name type="common">Sea Island cotton</name>
    <name type="synonym">Hibiscus barbadensis</name>
    <dbReference type="NCBI Taxonomy" id="3634"/>
    <lineage>
        <taxon>Eukaryota</taxon>
        <taxon>Viridiplantae</taxon>
        <taxon>Streptophyta</taxon>
        <taxon>Embryophyta</taxon>
        <taxon>Tracheophyta</taxon>
        <taxon>Spermatophyta</taxon>
        <taxon>Magnoliopsida</taxon>
        <taxon>eudicotyledons</taxon>
        <taxon>Gunneridae</taxon>
        <taxon>Pentapetalae</taxon>
        <taxon>rosids</taxon>
        <taxon>malvids</taxon>
        <taxon>Malvales</taxon>
        <taxon>Malvaceae</taxon>
        <taxon>Malvoideae</taxon>
        <taxon>Gossypium</taxon>
    </lineage>
</organism>
<gene>
    <name evidence="2" type="ORF">GOBAR_AA34525</name>
</gene>
<dbReference type="EMBL" id="KZ669105">
    <property type="protein sequence ID" value="PPR86167.1"/>
    <property type="molecule type" value="Genomic_DNA"/>
</dbReference>
<accession>A0A2P5W524</accession>
<evidence type="ECO:0000256" key="1">
    <source>
        <dbReference type="SAM" id="MobiDB-lite"/>
    </source>
</evidence>
<proteinExistence type="predicted"/>
<dbReference type="Proteomes" id="UP000239757">
    <property type="component" value="Unassembled WGS sequence"/>
</dbReference>
<reference evidence="2 3" key="1">
    <citation type="submission" date="2015-01" db="EMBL/GenBank/DDBJ databases">
        <title>Genome of allotetraploid Gossypium barbadense reveals genomic plasticity and fiber elongation in cotton evolution.</title>
        <authorList>
            <person name="Chen X."/>
            <person name="Liu X."/>
            <person name="Zhao B."/>
            <person name="Zheng H."/>
            <person name="Hu Y."/>
            <person name="Lu G."/>
            <person name="Yang C."/>
            <person name="Chen J."/>
            <person name="Shan C."/>
            <person name="Zhang L."/>
            <person name="Zhou Y."/>
            <person name="Wang L."/>
            <person name="Guo W."/>
            <person name="Bai Y."/>
            <person name="Ruan J."/>
            <person name="Shangguan X."/>
            <person name="Mao Y."/>
            <person name="Jiang J."/>
            <person name="Zhu Y."/>
            <person name="Lei J."/>
            <person name="Kang H."/>
            <person name="Chen S."/>
            <person name="He X."/>
            <person name="Wang R."/>
            <person name="Wang Y."/>
            <person name="Chen J."/>
            <person name="Wang L."/>
            <person name="Yu S."/>
            <person name="Wang B."/>
            <person name="Wei J."/>
            <person name="Song S."/>
            <person name="Lu X."/>
            <person name="Gao Z."/>
            <person name="Gu W."/>
            <person name="Deng X."/>
            <person name="Ma D."/>
            <person name="Wang S."/>
            <person name="Liang W."/>
            <person name="Fang L."/>
            <person name="Cai C."/>
            <person name="Zhu X."/>
            <person name="Zhou B."/>
            <person name="Zhang Y."/>
            <person name="Chen Z."/>
            <person name="Xu S."/>
            <person name="Zhu R."/>
            <person name="Wang S."/>
            <person name="Zhang T."/>
            <person name="Zhao G."/>
        </authorList>
    </citation>
    <scope>NUCLEOTIDE SEQUENCE [LARGE SCALE GENOMIC DNA]</scope>
    <source>
        <strain evidence="3">cv. Xinhai21</strain>
        <tissue evidence="2">Leaf</tissue>
    </source>
</reference>
<dbReference type="AlphaFoldDB" id="A0A2P5W524"/>
<evidence type="ECO:0000313" key="3">
    <source>
        <dbReference type="Proteomes" id="UP000239757"/>
    </source>
</evidence>
<name>A0A2P5W524_GOSBA</name>
<sequence>MKPPHELDERVVVAETVSPRAMRGYHHGAEEPKVSSQPSNIEANGDDPLPMPLYLVLNGEGNEISKVDDVLVPQRWRESRCLGMARIVGGHTCAVPNSGTLSWRTNPPRQNWTVLGSSKGWRIFVVGLEEDDAPFIFFEAGTTAFLPREDDMVPVIGIINSS</sequence>
<evidence type="ECO:0000313" key="2">
    <source>
        <dbReference type="EMBL" id="PPR86167.1"/>
    </source>
</evidence>